<reference evidence="3" key="1">
    <citation type="submission" date="2021-02" db="EMBL/GenBank/DDBJ databases">
        <authorList>
            <person name="Nowell W R."/>
        </authorList>
    </citation>
    <scope>NUCLEOTIDE SEQUENCE</scope>
</reference>
<protein>
    <submittedName>
        <fullName evidence="3">Uncharacterized protein</fullName>
    </submittedName>
</protein>
<comment type="caution">
    <text evidence="3">The sequence shown here is derived from an EMBL/GenBank/DDBJ whole genome shotgun (WGS) entry which is preliminary data.</text>
</comment>
<accession>A0A8S3BP43</accession>
<sequence>ITCLHPISREYSIRDGRSILAHFASLRSTIISHLLKLASTHIDAVGKVLFGLFRALPMNIWMPNDSDLSIIEKWLDDISQ</sequence>
<evidence type="ECO:0000313" key="2">
    <source>
        <dbReference type="EMBL" id="CAF4642269.1"/>
    </source>
</evidence>
<dbReference type="Proteomes" id="UP000681720">
    <property type="component" value="Unassembled WGS sequence"/>
</dbReference>
<evidence type="ECO:0000313" key="3">
    <source>
        <dbReference type="EMBL" id="CAF4839005.1"/>
    </source>
</evidence>
<dbReference type="EMBL" id="CAJOBH010106962">
    <property type="protein sequence ID" value="CAF4642269.1"/>
    <property type="molecule type" value="Genomic_DNA"/>
</dbReference>
<dbReference type="Proteomes" id="UP000681967">
    <property type="component" value="Unassembled WGS sequence"/>
</dbReference>
<evidence type="ECO:0000313" key="4">
    <source>
        <dbReference type="Proteomes" id="UP000681720"/>
    </source>
</evidence>
<evidence type="ECO:0000313" key="1">
    <source>
        <dbReference type="EMBL" id="CAF4516088.1"/>
    </source>
</evidence>
<proteinExistence type="predicted"/>
<feature type="non-terminal residue" evidence="3">
    <location>
        <position position="1"/>
    </location>
</feature>
<name>A0A8S3BP43_9BILA</name>
<dbReference type="EMBL" id="CAJOBH010080788">
    <property type="protein sequence ID" value="CAF4516088.1"/>
    <property type="molecule type" value="Genomic_DNA"/>
</dbReference>
<organism evidence="3 4">
    <name type="scientific">Rotaria magnacalcarata</name>
    <dbReference type="NCBI Taxonomy" id="392030"/>
    <lineage>
        <taxon>Eukaryota</taxon>
        <taxon>Metazoa</taxon>
        <taxon>Spiralia</taxon>
        <taxon>Gnathifera</taxon>
        <taxon>Rotifera</taxon>
        <taxon>Eurotatoria</taxon>
        <taxon>Bdelloidea</taxon>
        <taxon>Philodinida</taxon>
        <taxon>Philodinidae</taxon>
        <taxon>Rotaria</taxon>
    </lineage>
</organism>
<feature type="non-terminal residue" evidence="3">
    <location>
        <position position="80"/>
    </location>
</feature>
<dbReference type="EMBL" id="CAJOBJ010159173">
    <property type="protein sequence ID" value="CAF4839005.1"/>
    <property type="molecule type" value="Genomic_DNA"/>
</dbReference>
<dbReference type="AlphaFoldDB" id="A0A8S3BP43"/>
<gene>
    <name evidence="1" type="ORF">BYL167_LOCUS36692</name>
    <name evidence="2" type="ORF">BYL167_LOCUS41819</name>
    <name evidence="3" type="ORF">GIL414_LOCUS48822</name>
</gene>